<dbReference type="InterPro" id="IPR009057">
    <property type="entry name" value="Homeodomain-like_sf"/>
</dbReference>
<comment type="subcellular location">
    <subcellularLocation>
        <location evidence="1">Cytoplasm</location>
    </subcellularLocation>
</comment>
<dbReference type="KEGG" id="pwn:QNH46_01795"/>
<dbReference type="Gene3D" id="3.40.50.2300">
    <property type="match status" value="1"/>
</dbReference>
<dbReference type="Pfam" id="PF17853">
    <property type="entry name" value="GGDEF_2"/>
    <property type="match status" value="1"/>
</dbReference>
<dbReference type="SUPFAM" id="SSF52172">
    <property type="entry name" value="CheY-like"/>
    <property type="match status" value="1"/>
</dbReference>
<dbReference type="InterPro" id="IPR051552">
    <property type="entry name" value="HptR"/>
</dbReference>
<evidence type="ECO:0000256" key="7">
    <source>
        <dbReference type="ARBA" id="ARBA00023163"/>
    </source>
</evidence>
<evidence type="ECO:0000256" key="2">
    <source>
        <dbReference type="ARBA" id="ARBA00022490"/>
    </source>
</evidence>
<dbReference type="Gene3D" id="1.10.10.60">
    <property type="entry name" value="Homeodomain-like"/>
    <property type="match status" value="2"/>
</dbReference>
<evidence type="ECO:0000256" key="6">
    <source>
        <dbReference type="ARBA" id="ARBA00023125"/>
    </source>
</evidence>
<dbReference type="SMART" id="SM00342">
    <property type="entry name" value="HTH_ARAC"/>
    <property type="match status" value="1"/>
</dbReference>
<evidence type="ECO:0000256" key="4">
    <source>
        <dbReference type="ARBA" id="ARBA00023012"/>
    </source>
</evidence>
<protein>
    <submittedName>
        <fullName evidence="11">Response regulator</fullName>
    </submittedName>
</protein>
<evidence type="ECO:0000313" key="12">
    <source>
        <dbReference type="Proteomes" id="UP001177943"/>
    </source>
</evidence>
<evidence type="ECO:0000256" key="8">
    <source>
        <dbReference type="PROSITE-ProRule" id="PRU00169"/>
    </source>
</evidence>
<keyword evidence="6" id="KW-0238">DNA-binding</keyword>
<keyword evidence="2" id="KW-0963">Cytoplasm</keyword>
<dbReference type="CDD" id="cd17536">
    <property type="entry name" value="REC_YesN-like"/>
    <property type="match status" value="1"/>
</dbReference>
<dbReference type="GO" id="GO:0043565">
    <property type="term" value="F:sequence-specific DNA binding"/>
    <property type="evidence" value="ECO:0007669"/>
    <property type="project" value="InterPro"/>
</dbReference>
<dbReference type="InterPro" id="IPR041522">
    <property type="entry name" value="CdaR_GGDEF"/>
</dbReference>
<evidence type="ECO:0000256" key="5">
    <source>
        <dbReference type="ARBA" id="ARBA00023015"/>
    </source>
</evidence>
<dbReference type="GO" id="GO:0003700">
    <property type="term" value="F:DNA-binding transcription factor activity"/>
    <property type="evidence" value="ECO:0007669"/>
    <property type="project" value="InterPro"/>
</dbReference>
<dbReference type="AlphaFoldDB" id="A0AA95KWB1"/>
<feature type="domain" description="Response regulatory" evidence="10">
    <location>
        <begin position="7"/>
        <end position="124"/>
    </location>
</feature>
<dbReference type="PANTHER" id="PTHR42713">
    <property type="entry name" value="HISTIDINE KINASE-RELATED"/>
    <property type="match status" value="1"/>
</dbReference>
<feature type="domain" description="HTH araC/xylS-type" evidence="9">
    <location>
        <begin position="432"/>
        <end position="531"/>
    </location>
</feature>
<dbReference type="RefSeq" id="WP_283926659.1">
    <property type="nucleotide sequence ID" value="NZ_CP126084.1"/>
</dbReference>
<dbReference type="EMBL" id="CP126084">
    <property type="protein sequence ID" value="WHX49450.1"/>
    <property type="molecule type" value="Genomic_DNA"/>
</dbReference>
<sequence length="534" mass="62130">MDTAKIKVLIVDDEYLVRNLLKNCINWDYLNMEIVAEAADANEAFDLLEMHLPDLVITDIYMPIIDGITFSEMALQKYPAIKIAILSGYDDFQYAQRSIRAGVSDYLLKPINDEEVLKTVTHLKTIIEQERRNNSENSKLRRRLYDNLPYLKERFFNELLEEVSDKKVTTEKMSFLGVHFKYDSFQVAAIDISMADIKPLDEKTRLANSETLLRIVRKYYERNPYTFAFLDAMNRVIILNNDEHGDLYEQCEWLKSRILQETSCSICIGLGDVKRDVNEICTSYKEALEAISYRVIVGNNMIILYNHIDLYSKHHSCDVNNLYNKLGFYIKAGLQDKLQETIDEIYENIDLKDKTIINDIRKIAMNIHMICVRKLTEFGLNPDDVQKVEAELYNYFVLDTIPDIKQHLVEITEKTIRIINQHQVHKTGNSIDDIKKYIQEHYADTNLSLTELAKVFFLNPSYLSRTFKKETGTNFIEYLTTVRVENAIALLKEQDMKAFEIAKAVGISDSNYFSTCFKKYTGISVSDYRRTLKS</sequence>
<dbReference type="InterPro" id="IPR018060">
    <property type="entry name" value="HTH_AraC"/>
</dbReference>
<dbReference type="GO" id="GO:0000160">
    <property type="term" value="P:phosphorelay signal transduction system"/>
    <property type="evidence" value="ECO:0007669"/>
    <property type="project" value="UniProtKB-KW"/>
</dbReference>
<keyword evidence="7" id="KW-0804">Transcription</keyword>
<dbReference type="SUPFAM" id="SSF46689">
    <property type="entry name" value="Homeodomain-like"/>
    <property type="match status" value="2"/>
</dbReference>
<dbReference type="SMART" id="SM00448">
    <property type="entry name" value="REC"/>
    <property type="match status" value="1"/>
</dbReference>
<gene>
    <name evidence="11" type="ORF">QNH46_01795</name>
</gene>
<keyword evidence="4" id="KW-0902">Two-component regulatory system</keyword>
<dbReference type="Proteomes" id="UP001177943">
    <property type="component" value="Chromosome"/>
</dbReference>
<dbReference type="InterPro" id="IPR001789">
    <property type="entry name" value="Sig_transdc_resp-reg_receiver"/>
</dbReference>
<accession>A0AA95KWB1</accession>
<evidence type="ECO:0000259" key="10">
    <source>
        <dbReference type="PROSITE" id="PS50110"/>
    </source>
</evidence>
<evidence type="ECO:0000256" key="3">
    <source>
        <dbReference type="ARBA" id="ARBA00022553"/>
    </source>
</evidence>
<proteinExistence type="predicted"/>
<keyword evidence="3 8" id="KW-0597">Phosphoprotein</keyword>
<evidence type="ECO:0000259" key="9">
    <source>
        <dbReference type="PROSITE" id="PS01124"/>
    </source>
</evidence>
<name>A0AA95KWB1_9BACL</name>
<dbReference type="GO" id="GO:0005737">
    <property type="term" value="C:cytoplasm"/>
    <property type="evidence" value="ECO:0007669"/>
    <property type="project" value="UniProtKB-SubCell"/>
</dbReference>
<dbReference type="InterPro" id="IPR011006">
    <property type="entry name" value="CheY-like_superfamily"/>
</dbReference>
<feature type="modified residue" description="4-aspartylphosphate" evidence="8">
    <location>
        <position position="59"/>
    </location>
</feature>
<dbReference type="Pfam" id="PF00072">
    <property type="entry name" value="Response_reg"/>
    <property type="match status" value="1"/>
</dbReference>
<evidence type="ECO:0000256" key="1">
    <source>
        <dbReference type="ARBA" id="ARBA00004496"/>
    </source>
</evidence>
<reference evidence="11" key="1">
    <citation type="submission" date="2023-05" db="EMBL/GenBank/DDBJ databases">
        <title>Comparative genomics of Bacillaceae isolates and their secondary metabolite potential.</title>
        <authorList>
            <person name="Song L."/>
            <person name="Nielsen L.J."/>
            <person name="Mohite O."/>
            <person name="Xu X."/>
            <person name="Weber T."/>
            <person name="Kovacs A.T."/>
        </authorList>
    </citation>
    <scope>NUCLEOTIDE SEQUENCE</scope>
    <source>
        <strain evidence="11">B2_4</strain>
    </source>
</reference>
<evidence type="ECO:0000313" key="11">
    <source>
        <dbReference type="EMBL" id="WHX49450.1"/>
    </source>
</evidence>
<organism evidence="11 12">
    <name type="scientific">Paenibacillus woosongensis</name>
    <dbReference type="NCBI Taxonomy" id="307580"/>
    <lineage>
        <taxon>Bacteria</taxon>
        <taxon>Bacillati</taxon>
        <taxon>Bacillota</taxon>
        <taxon>Bacilli</taxon>
        <taxon>Bacillales</taxon>
        <taxon>Paenibacillaceae</taxon>
        <taxon>Paenibacillus</taxon>
    </lineage>
</organism>
<dbReference type="PROSITE" id="PS50110">
    <property type="entry name" value="RESPONSE_REGULATORY"/>
    <property type="match status" value="1"/>
</dbReference>
<keyword evidence="5" id="KW-0805">Transcription regulation</keyword>
<dbReference type="Pfam" id="PF12833">
    <property type="entry name" value="HTH_18"/>
    <property type="match status" value="1"/>
</dbReference>
<dbReference type="PANTHER" id="PTHR42713:SF3">
    <property type="entry name" value="TRANSCRIPTIONAL REGULATORY PROTEIN HPTR"/>
    <property type="match status" value="1"/>
</dbReference>
<dbReference type="PROSITE" id="PS01124">
    <property type="entry name" value="HTH_ARAC_FAMILY_2"/>
    <property type="match status" value="1"/>
</dbReference>